<reference evidence="3" key="1">
    <citation type="journal article" date="2019" name="Int. J. Syst. Evol. Microbiol.">
        <title>The Global Catalogue of Microorganisms (GCM) 10K type strain sequencing project: providing services to taxonomists for standard genome sequencing and annotation.</title>
        <authorList>
            <consortium name="The Broad Institute Genomics Platform"/>
            <consortium name="The Broad Institute Genome Sequencing Center for Infectious Disease"/>
            <person name="Wu L."/>
            <person name="Ma J."/>
        </authorList>
    </citation>
    <scope>NUCLEOTIDE SEQUENCE [LARGE SCALE GENOMIC DNA]</scope>
    <source>
        <strain evidence="3">CGMCC 4.7241</strain>
    </source>
</reference>
<evidence type="ECO:0000313" key="3">
    <source>
        <dbReference type="Proteomes" id="UP001595699"/>
    </source>
</evidence>
<dbReference type="RefSeq" id="WP_205119954.1">
    <property type="nucleotide sequence ID" value="NZ_JAFBCM010000001.1"/>
</dbReference>
<proteinExistence type="predicted"/>
<dbReference type="InterPro" id="IPR004360">
    <property type="entry name" value="Glyas_Fos-R_dOase_dom"/>
</dbReference>
<name>A0ABV7YFX3_9ACTN</name>
<organism evidence="2 3">
    <name type="scientific">Tenggerimyces flavus</name>
    <dbReference type="NCBI Taxonomy" id="1708749"/>
    <lineage>
        <taxon>Bacteria</taxon>
        <taxon>Bacillati</taxon>
        <taxon>Actinomycetota</taxon>
        <taxon>Actinomycetes</taxon>
        <taxon>Propionibacteriales</taxon>
        <taxon>Nocardioidaceae</taxon>
        <taxon>Tenggerimyces</taxon>
    </lineage>
</organism>
<comment type="caution">
    <text evidence="2">The sequence shown here is derived from an EMBL/GenBank/DDBJ whole genome shotgun (WGS) entry which is preliminary data.</text>
</comment>
<evidence type="ECO:0000259" key="1">
    <source>
        <dbReference type="PROSITE" id="PS51819"/>
    </source>
</evidence>
<gene>
    <name evidence="2" type="ORF">ACFOUW_19095</name>
</gene>
<dbReference type="Proteomes" id="UP001595699">
    <property type="component" value="Unassembled WGS sequence"/>
</dbReference>
<dbReference type="EMBL" id="JBHRZH010000017">
    <property type="protein sequence ID" value="MFC3762955.1"/>
    <property type="molecule type" value="Genomic_DNA"/>
</dbReference>
<dbReference type="InterPro" id="IPR037523">
    <property type="entry name" value="VOC_core"/>
</dbReference>
<dbReference type="PROSITE" id="PS51819">
    <property type="entry name" value="VOC"/>
    <property type="match status" value="1"/>
</dbReference>
<dbReference type="Gene3D" id="3.30.720.120">
    <property type="match status" value="1"/>
</dbReference>
<dbReference type="SUPFAM" id="SSF54593">
    <property type="entry name" value="Glyoxalase/Bleomycin resistance protein/Dihydroxybiphenyl dioxygenase"/>
    <property type="match status" value="1"/>
</dbReference>
<dbReference type="InterPro" id="IPR029068">
    <property type="entry name" value="Glyas_Bleomycin-R_OHBP_Dase"/>
</dbReference>
<accession>A0ABV7YFX3</accession>
<dbReference type="PANTHER" id="PTHR34109">
    <property type="entry name" value="BNAUNNG04460D PROTEIN-RELATED"/>
    <property type="match status" value="1"/>
</dbReference>
<evidence type="ECO:0000313" key="2">
    <source>
        <dbReference type="EMBL" id="MFC3762955.1"/>
    </source>
</evidence>
<dbReference type="Gene3D" id="3.30.720.110">
    <property type="match status" value="1"/>
</dbReference>
<dbReference type="PANTHER" id="PTHR34109:SF1">
    <property type="entry name" value="VOC DOMAIN-CONTAINING PROTEIN"/>
    <property type="match status" value="1"/>
</dbReference>
<keyword evidence="3" id="KW-1185">Reference proteome</keyword>
<sequence length="127" mass="13960">MTAPRIYPTLRYDDAPKAIDFLVDAFGFVRHEIHEGDDGTINHAQLAYDTGLVMLSSRRGEGDLFEAKRMALYVAVDDPDAHHAQAVAAGAEIIMELTDQPYGSREYAAVDPEGNAWSFGTYRPAVS</sequence>
<feature type="domain" description="VOC" evidence="1">
    <location>
        <begin position="4"/>
        <end position="122"/>
    </location>
</feature>
<protein>
    <submittedName>
        <fullName evidence="2">VOC family protein</fullName>
    </submittedName>
</protein>
<dbReference type="Pfam" id="PF00903">
    <property type="entry name" value="Glyoxalase"/>
    <property type="match status" value="1"/>
</dbReference>